<evidence type="ECO:0000313" key="2">
    <source>
        <dbReference type="EMBL" id="KAK9678246.1"/>
    </source>
</evidence>
<gene>
    <name evidence="2" type="ORF">RND81_11G198600</name>
</gene>
<protein>
    <recommendedName>
        <fullName evidence="4">Cysteine proteinase inhibitor</fullName>
    </recommendedName>
</protein>
<proteinExistence type="predicted"/>
<feature type="compositionally biased region" description="Polar residues" evidence="1">
    <location>
        <begin position="114"/>
        <end position="130"/>
    </location>
</feature>
<reference evidence="2" key="1">
    <citation type="submission" date="2024-03" db="EMBL/GenBank/DDBJ databases">
        <title>WGS assembly of Saponaria officinalis var. Norfolk2.</title>
        <authorList>
            <person name="Jenkins J."/>
            <person name="Shu S."/>
            <person name="Grimwood J."/>
            <person name="Barry K."/>
            <person name="Goodstein D."/>
            <person name="Schmutz J."/>
            <person name="Leebens-Mack J."/>
            <person name="Osbourn A."/>
        </authorList>
    </citation>
    <scope>NUCLEOTIDE SEQUENCE [LARGE SCALE GENOMIC DNA]</scope>
    <source>
        <strain evidence="2">JIC</strain>
    </source>
</reference>
<evidence type="ECO:0000313" key="3">
    <source>
        <dbReference type="Proteomes" id="UP001443914"/>
    </source>
</evidence>
<organism evidence="2 3">
    <name type="scientific">Saponaria officinalis</name>
    <name type="common">Common soapwort</name>
    <name type="synonym">Lychnis saponaria</name>
    <dbReference type="NCBI Taxonomy" id="3572"/>
    <lineage>
        <taxon>Eukaryota</taxon>
        <taxon>Viridiplantae</taxon>
        <taxon>Streptophyta</taxon>
        <taxon>Embryophyta</taxon>
        <taxon>Tracheophyta</taxon>
        <taxon>Spermatophyta</taxon>
        <taxon>Magnoliopsida</taxon>
        <taxon>eudicotyledons</taxon>
        <taxon>Gunneridae</taxon>
        <taxon>Pentapetalae</taxon>
        <taxon>Caryophyllales</taxon>
        <taxon>Caryophyllaceae</taxon>
        <taxon>Caryophylleae</taxon>
        <taxon>Saponaria</taxon>
    </lineage>
</organism>
<dbReference type="EMBL" id="JBDFQZ010000011">
    <property type="protein sequence ID" value="KAK9678246.1"/>
    <property type="molecule type" value="Genomic_DNA"/>
</dbReference>
<comment type="caution">
    <text evidence="2">The sequence shown here is derived from an EMBL/GenBank/DDBJ whole genome shotgun (WGS) entry which is preliminary data.</text>
</comment>
<dbReference type="Gene3D" id="3.10.450.10">
    <property type="match status" value="1"/>
</dbReference>
<dbReference type="Proteomes" id="UP001443914">
    <property type="component" value="Unassembled WGS sequence"/>
</dbReference>
<feature type="compositionally biased region" description="Basic residues" evidence="1">
    <location>
        <begin position="131"/>
        <end position="145"/>
    </location>
</feature>
<accession>A0AAW1HPN2</accession>
<dbReference type="AlphaFoldDB" id="A0AAW1HPN2"/>
<sequence length="224" mass="25152">MRKQTYRSTCGVFGPIVPIDRKTVCWQDAMFITNHILRDHLDSPPIAPVRLLKADFQMRVGIMYYLTFRVKAADGVSTTYKAHVLRKPGAFHVHTYLFEKVPGSQRRERRKKSCSTAGDDTKSNETGNSKKGNKQVAPHKGRKPVSKIRAMSGDSAVDVDVGPRLVSGEKSCNLHIRAFNLLVAQIRSTAPCVKYARARKAASCKWKSLSIDEKMVFMEEAAKR</sequence>
<evidence type="ECO:0008006" key="4">
    <source>
        <dbReference type="Google" id="ProtNLM"/>
    </source>
</evidence>
<keyword evidence="3" id="KW-1185">Reference proteome</keyword>
<feature type="region of interest" description="Disordered" evidence="1">
    <location>
        <begin position="102"/>
        <end position="145"/>
    </location>
</feature>
<name>A0AAW1HPN2_SAPOF</name>
<evidence type="ECO:0000256" key="1">
    <source>
        <dbReference type="SAM" id="MobiDB-lite"/>
    </source>
</evidence>